<organism evidence="24 25">
    <name type="scientific">Erpetoichthys calabaricus</name>
    <name type="common">Rope fish</name>
    <name type="synonym">Calamoichthys calabaricus</name>
    <dbReference type="NCBI Taxonomy" id="27687"/>
    <lineage>
        <taxon>Eukaryota</taxon>
        <taxon>Metazoa</taxon>
        <taxon>Chordata</taxon>
        <taxon>Craniata</taxon>
        <taxon>Vertebrata</taxon>
        <taxon>Euteleostomi</taxon>
        <taxon>Actinopterygii</taxon>
        <taxon>Polypteriformes</taxon>
        <taxon>Polypteridae</taxon>
        <taxon>Erpetoichthys</taxon>
    </lineage>
</organism>
<keyword evidence="13" id="KW-0464">Manganese</keyword>
<dbReference type="GeneTree" id="ENSGT00940000158820"/>
<accession>A0A8C4SBZ2</accession>
<dbReference type="PANTHER" id="PTHR47844">
    <property type="entry name" value="SYNTHASE CPS1, PUTATIVE (AFU_ORTHOLOGUE AFUA_7G02500)-RELATED"/>
    <property type="match status" value="1"/>
</dbReference>
<dbReference type="GeneID" id="114659778"/>
<dbReference type="Proteomes" id="UP000694620">
    <property type="component" value="Chromosome 10"/>
</dbReference>
<keyword evidence="4" id="KW-0328">Glycosyltransferase</keyword>
<dbReference type="PANTHER" id="PTHR47844:SF1">
    <property type="entry name" value="EXOSTOSIN-LIKE 2"/>
    <property type="match status" value="1"/>
</dbReference>
<dbReference type="Pfam" id="PF09258">
    <property type="entry name" value="Glyco_transf_64"/>
    <property type="match status" value="1"/>
</dbReference>
<dbReference type="GO" id="GO:0006044">
    <property type="term" value="P:N-acetylglucosamine metabolic process"/>
    <property type="evidence" value="ECO:0007669"/>
    <property type="project" value="UniProtKB-ARBA"/>
</dbReference>
<evidence type="ECO:0000256" key="12">
    <source>
        <dbReference type="ARBA" id="ARBA00023180"/>
    </source>
</evidence>
<evidence type="ECO:0000256" key="10">
    <source>
        <dbReference type="ARBA" id="ARBA00023136"/>
    </source>
</evidence>
<comment type="catalytic activity">
    <reaction evidence="14">
        <text>3-O-(beta-D-GlcA-(1-&gt;3)-beta-D-Gal-(1-&gt;3)-beta-D-Gal-(1-&gt;4)-beta-D-Xyl)-L-seryl-[protein] + UDP-N-acetyl-alpha-D-glucosamine = 3-O-(alpha-D-GlcNAc-(1-&gt;4)-beta-D-GlcA-(1-&gt;3)-beta-D-Gal-(1-&gt;3)-beta-D-Gal-(1-&gt;4)-beta-D-Xyl)-L-seryl-[protein] + UDP + H(+)</text>
        <dbReference type="Rhea" id="RHEA:16221"/>
        <dbReference type="Rhea" id="RHEA-COMP:12573"/>
        <dbReference type="Rhea" id="RHEA-COMP:12574"/>
        <dbReference type="ChEBI" id="CHEBI:15378"/>
        <dbReference type="ChEBI" id="CHEBI:57705"/>
        <dbReference type="ChEBI" id="CHEBI:58223"/>
        <dbReference type="ChEBI" id="CHEBI:132093"/>
        <dbReference type="ChEBI" id="CHEBI:132104"/>
        <dbReference type="EC" id="2.4.1.223"/>
    </reaction>
</comment>
<name>A0A8C4SBZ2_ERPCA</name>
<dbReference type="EC" id="2.4.1.223" evidence="16"/>
<comment type="function">
    <text evidence="15">Glycosyltransferase required for the biosynthesis of heparan-sulfate and responsible for the alternating addition of beta-1-4-linked glucuronic acid (GlcA) and alpha-1-4-linked N-acetylglucosamine (GlcNAc) units to nascent heparan sulfate chains.</text>
</comment>
<dbReference type="OrthoDB" id="2014201at2759"/>
<evidence type="ECO:0000256" key="15">
    <source>
        <dbReference type="ARBA" id="ARBA00060061"/>
    </source>
</evidence>
<evidence type="ECO:0000256" key="1">
    <source>
        <dbReference type="ARBA" id="ARBA00001936"/>
    </source>
</evidence>
<dbReference type="GO" id="GO:0035248">
    <property type="term" value="F:alpha-1,4-N-acetylgalactosaminyltransferase activity"/>
    <property type="evidence" value="ECO:0007669"/>
    <property type="project" value="UniProtKB-ARBA"/>
</dbReference>
<evidence type="ECO:0000256" key="9">
    <source>
        <dbReference type="ARBA" id="ARBA00022989"/>
    </source>
</evidence>
<evidence type="ECO:0000256" key="3">
    <source>
        <dbReference type="ARBA" id="ARBA00010271"/>
    </source>
</evidence>
<evidence type="ECO:0000256" key="17">
    <source>
        <dbReference type="ARBA" id="ARBA00074808"/>
    </source>
</evidence>
<protein>
    <recommendedName>
        <fullName evidence="17">Exostosin-like 2</fullName>
        <ecNumber evidence="16">2.4.1.223</ecNumber>
    </recommendedName>
    <alternativeName>
        <fullName evidence="20">Alpha-1,4-N-acetylhexosaminyltransferase EXTL2</fullName>
    </alternativeName>
    <alternativeName>
        <fullName evidence="19">Alpha-GalNAcT EXTL2</fullName>
    </alternativeName>
    <alternativeName>
        <fullName evidence="18">EXT-related protein 2</fullName>
    </alternativeName>
    <alternativeName>
        <fullName evidence="21">Glucuronyl-galactosyl-proteoglycan 4-alpha-N-acetylglucosaminyltransferase</fullName>
    </alternativeName>
</protein>
<keyword evidence="5" id="KW-0808">Transferase</keyword>
<keyword evidence="8" id="KW-0735">Signal-anchor</keyword>
<evidence type="ECO:0000256" key="7">
    <source>
        <dbReference type="ARBA" id="ARBA00022723"/>
    </source>
</evidence>
<comment type="similarity">
    <text evidence="3">Belongs to the glycosyltransferase 47 family.</text>
</comment>
<keyword evidence="10 22" id="KW-0472">Membrane</keyword>
<keyword evidence="9 22" id="KW-1133">Transmembrane helix</keyword>
<gene>
    <name evidence="24" type="primary">EXTL2</name>
    <name evidence="24" type="synonym">extl2</name>
</gene>
<reference evidence="24" key="2">
    <citation type="submission" date="2025-08" db="UniProtKB">
        <authorList>
            <consortium name="Ensembl"/>
        </authorList>
    </citation>
    <scope>IDENTIFICATION</scope>
</reference>
<evidence type="ECO:0000256" key="20">
    <source>
        <dbReference type="ARBA" id="ARBA00081983"/>
    </source>
</evidence>
<keyword evidence="11" id="KW-1015">Disulfide bond</keyword>
<comment type="subcellular location">
    <subcellularLocation>
        <location evidence="2">Endoplasmic reticulum membrane</location>
        <topology evidence="2">Single-pass type II membrane protein</topology>
    </subcellularLocation>
</comment>
<reference evidence="24" key="3">
    <citation type="submission" date="2025-09" db="UniProtKB">
        <authorList>
            <consortium name="Ensembl"/>
        </authorList>
    </citation>
    <scope>IDENTIFICATION</scope>
</reference>
<keyword evidence="6 22" id="KW-0812">Transmembrane</keyword>
<dbReference type="RefSeq" id="XP_028668255.1">
    <property type="nucleotide sequence ID" value="XM_028812422.2"/>
</dbReference>
<dbReference type="GO" id="GO:0019276">
    <property type="term" value="P:UDP-N-acetylgalactosamine metabolic process"/>
    <property type="evidence" value="ECO:0007669"/>
    <property type="project" value="UniProtKB-ARBA"/>
</dbReference>
<dbReference type="AlphaFoldDB" id="A0A8C4SBZ2"/>
<feature type="domain" description="Glycosyl transferase 64" evidence="23">
    <location>
        <begin position="68"/>
        <end position="323"/>
    </location>
</feature>
<feature type="transmembrane region" description="Helical" evidence="22">
    <location>
        <begin position="21"/>
        <end position="41"/>
    </location>
</feature>
<proteinExistence type="inferred from homology"/>
<reference evidence="24" key="1">
    <citation type="submission" date="2021-06" db="EMBL/GenBank/DDBJ databases">
        <authorList>
            <consortium name="Wellcome Sanger Institute Data Sharing"/>
        </authorList>
    </citation>
    <scope>NUCLEOTIDE SEQUENCE [LARGE SCALE GENOMIC DNA]</scope>
</reference>
<dbReference type="InterPro" id="IPR029044">
    <property type="entry name" value="Nucleotide-diphossugar_trans"/>
</dbReference>
<evidence type="ECO:0000256" key="5">
    <source>
        <dbReference type="ARBA" id="ARBA00022679"/>
    </source>
</evidence>
<evidence type="ECO:0000256" key="8">
    <source>
        <dbReference type="ARBA" id="ARBA00022968"/>
    </source>
</evidence>
<evidence type="ECO:0000259" key="23">
    <source>
        <dbReference type="Pfam" id="PF09258"/>
    </source>
</evidence>
<evidence type="ECO:0000256" key="19">
    <source>
        <dbReference type="ARBA" id="ARBA00081884"/>
    </source>
</evidence>
<keyword evidence="12" id="KW-0325">Glycoprotein</keyword>
<evidence type="ECO:0000256" key="21">
    <source>
        <dbReference type="ARBA" id="ARBA00083226"/>
    </source>
</evidence>
<dbReference type="CTD" id="2135"/>
<dbReference type="InterPro" id="IPR015338">
    <property type="entry name" value="GT64_dom"/>
</dbReference>
<evidence type="ECO:0000256" key="2">
    <source>
        <dbReference type="ARBA" id="ARBA00004648"/>
    </source>
</evidence>
<dbReference type="Ensembl" id="ENSECRT00000012511.1">
    <property type="protein sequence ID" value="ENSECRP00000012309.1"/>
    <property type="gene ID" value="ENSECRG00000008195.1"/>
</dbReference>
<evidence type="ECO:0000313" key="24">
    <source>
        <dbReference type="Ensembl" id="ENSECRP00000012309.1"/>
    </source>
</evidence>
<evidence type="ECO:0000256" key="18">
    <source>
        <dbReference type="ARBA" id="ARBA00077569"/>
    </source>
</evidence>
<dbReference type="GO" id="GO:0046872">
    <property type="term" value="F:metal ion binding"/>
    <property type="evidence" value="ECO:0007669"/>
    <property type="project" value="UniProtKB-KW"/>
</dbReference>
<evidence type="ECO:0000313" key="25">
    <source>
        <dbReference type="Proteomes" id="UP000694620"/>
    </source>
</evidence>
<dbReference type="SUPFAM" id="SSF53448">
    <property type="entry name" value="Nucleotide-diphospho-sugar transferases"/>
    <property type="match status" value="1"/>
</dbReference>
<dbReference type="InterPro" id="IPR052427">
    <property type="entry name" value="Glycosyltrans_GT2/GT47"/>
</dbReference>
<evidence type="ECO:0000256" key="11">
    <source>
        <dbReference type="ARBA" id="ARBA00023157"/>
    </source>
</evidence>
<evidence type="ECO:0000256" key="22">
    <source>
        <dbReference type="SAM" id="Phobius"/>
    </source>
</evidence>
<dbReference type="FunFam" id="3.90.550.10:FF:000058">
    <property type="entry name" value="Exostosin-like glycosyltransferase 2"/>
    <property type="match status" value="1"/>
</dbReference>
<evidence type="ECO:0000256" key="6">
    <source>
        <dbReference type="ARBA" id="ARBA00022692"/>
    </source>
</evidence>
<keyword evidence="25" id="KW-1185">Reference proteome</keyword>
<dbReference type="Gene3D" id="3.90.550.10">
    <property type="entry name" value="Spore Coat Polysaccharide Biosynthesis Protein SpsA, Chain A"/>
    <property type="match status" value="1"/>
</dbReference>
<evidence type="ECO:0000256" key="14">
    <source>
        <dbReference type="ARBA" id="ARBA00050948"/>
    </source>
</evidence>
<keyword evidence="7" id="KW-0479">Metal-binding</keyword>
<evidence type="ECO:0000256" key="16">
    <source>
        <dbReference type="ARBA" id="ARBA00066812"/>
    </source>
</evidence>
<evidence type="ECO:0000256" key="4">
    <source>
        <dbReference type="ARBA" id="ARBA00022676"/>
    </source>
</evidence>
<sequence>MALACGVRSCPNICRRGRIHLCLLSALALLFLFVVVLDAWLPQANEGIASLERRASLPARLPLSSHSFTIIMQSYNRTDLLLKLLNHYQAVPHLHKVIVVWNSLGEKVPQDLWESLGPHPAPVVFKEQSVNRMRNRLQPFQEIETEAILMLDDDTLISTPDLVFAFSVWKQFPDQIVGFVPRKHVTAASGVHSYGSFELRASEATSGDVYSMVLIGAAFFHRRYLEKFQQLPSRVHQLIDETQNCDDIAMNFLVAKHTGKPAGIFVKPVDMRNLEKDASSGYTGMWHRAEHLLQRSYCLNQLAAIFGSMPLRHSDIMVSQFGFPNYANHKSKI</sequence>
<comment type="cofactor">
    <cofactor evidence="1">
        <name>Mn(2+)</name>
        <dbReference type="ChEBI" id="CHEBI:29035"/>
    </cofactor>
</comment>
<dbReference type="GO" id="GO:0001888">
    <property type="term" value="F:glucuronyl-galactosyl-proteoglycan 4-alpha-N-acetylglucosaminyltransferase activity"/>
    <property type="evidence" value="ECO:0007669"/>
    <property type="project" value="UniProtKB-EC"/>
</dbReference>
<dbReference type="GO" id="GO:0005789">
    <property type="term" value="C:endoplasmic reticulum membrane"/>
    <property type="evidence" value="ECO:0007669"/>
    <property type="project" value="UniProtKB-SubCell"/>
</dbReference>
<evidence type="ECO:0000256" key="13">
    <source>
        <dbReference type="ARBA" id="ARBA00023211"/>
    </source>
</evidence>